<dbReference type="PANTHER" id="PTHR28047">
    <property type="entry name" value="PROTEIN DCG1"/>
    <property type="match status" value="1"/>
</dbReference>
<organism evidence="2">
    <name type="scientific">marine sediment metagenome</name>
    <dbReference type="NCBI Taxonomy" id="412755"/>
    <lineage>
        <taxon>unclassified sequences</taxon>
        <taxon>metagenomes</taxon>
        <taxon>ecological metagenomes</taxon>
    </lineage>
</organism>
<comment type="caution">
    <text evidence="2">The sequence shown here is derived from an EMBL/GenBank/DDBJ whole genome shotgun (WGS) entry which is preliminary data.</text>
</comment>
<dbReference type="Gene3D" id="3.40.50.12500">
    <property type="match status" value="1"/>
</dbReference>
<dbReference type="PANTHER" id="PTHR28047:SF5">
    <property type="entry name" value="PROTEIN DCG1"/>
    <property type="match status" value="1"/>
</dbReference>
<protein>
    <recommendedName>
        <fullName evidence="3">Hydantoin racemase</fullName>
    </recommendedName>
</protein>
<reference evidence="2" key="1">
    <citation type="journal article" date="2014" name="Front. Microbiol.">
        <title>High frequency of phylogenetically diverse reductive dehalogenase-homologous genes in deep subseafloor sedimentary metagenomes.</title>
        <authorList>
            <person name="Kawai M."/>
            <person name="Futagami T."/>
            <person name="Toyoda A."/>
            <person name="Takaki Y."/>
            <person name="Nishi S."/>
            <person name="Hori S."/>
            <person name="Arai W."/>
            <person name="Tsubouchi T."/>
            <person name="Morono Y."/>
            <person name="Uchiyama I."/>
            <person name="Ito T."/>
            <person name="Fujiyama A."/>
            <person name="Inagaki F."/>
            <person name="Takami H."/>
        </authorList>
    </citation>
    <scope>NUCLEOTIDE SEQUENCE</scope>
    <source>
        <strain evidence="2">Expedition CK06-06</strain>
    </source>
</reference>
<dbReference type="Pfam" id="PF01177">
    <property type="entry name" value="Asp_Glu_race"/>
    <property type="match status" value="1"/>
</dbReference>
<accession>X0ZM26</accession>
<dbReference type="InterPro" id="IPR053714">
    <property type="entry name" value="Iso_Racemase_Enz_sf"/>
</dbReference>
<evidence type="ECO:0008006" key="3">
    <source>
        <dbReference type="Google" id="ProtNLM"/>
    </source>
</evidence>
<dbReference type="AlphaFoldDB" id="X0ZM26"/>
<evidence type="ECO:0000313" key="2">
    <source>
        <dbReference type="EMBL" id="GAG70770.1"/>
    </source>
</evidence>
<feature type="non-terminal residue" evidence="2">
    <location>
        <position position="1"/>
    </location>
</feature>
<dbReference type="InterPro" id="IPR015942">
    <property type="entry name" value="Asp/Glu/hydantoin_racemase"/>
</dbReference>
<dbReference type="InterPro" id="IPR052186">
    <property type="entry name" value="Hydantoin_racemase-like"/>
</dbReference>
<comment type="similarity">
    <text evidence="1">Belongs to the HyuE racemase family.</text>
</comment>
<dbReference type="GO" id="GO:0047661">
    <property type="term" value="F:amino-acid racemase activity"/>
    <property type="evidence" value="ECO:0007669"/>
    <property type="project" value="InterPro"/>
</dbReference>
<sequence length="153" mass="16891">PGIESYHDAAISEKYLLDKFEEWKEQYDGFVVACHSDIGVDLLRELTDKPVIGIGEASMLFALPLGHKFSILSLKRKKIPQKEDLVKKYGLVNRCASIRDTGLGVIANYQEKKEKLIQEGEKAVKEDGAEVLILGCAGMAGLDKEIEKVVGKA</sequence>
<evidence type="ECO:0000256" key="1">
    <source>
        <dbReference type="ARBA" id="ARBA00038414"/>
    </source>
</evidence>
<gene>
    <name evidence="2" type="ORF">S01H4_01735</name>
</gene>
<dbReference type="EMBL" id="BART01000337">
    <property type="protein sequence ID" value="GAG70770.1"/>
    <property type="molecule type" value="Genomic_DNA"/>
</dbReference>
<proteinExistence type="inferred from homology"/>
<name>X0ZM26_9ZZZZ</name>